<dbReference type="AlphaFoldDB" id="A0A450YUY5"/>
<reference evidence="2" key="1">
    <citation type="submission" date="2019-02" db="EMBL/GenBank/DDBJ databases">
        <authorList>
            <person name="Gruber-Vodicka R. H."/>
            <person name="Seah K. B. B."/>
        </authorList>
    </citation>
    <scope>NUCLEOTIDE SEQUENCE</scope>
    <source>
        <strain evidence="2">BECK_S1320</strain>
        <strain evidence="1">BECK_S1321</strain>
    </source>
</reference>
<proteinExistence type="predicted"/>
<dbReference type="EMBL" id="CAADFR010000048">
    <property type="protein sequence ID" value="VFK39894.1"/>
    <property type="molecule type" value="Genomic_DNA"/>
</dbReference>
<dbReference type="EMBL" id="CAADFU010000051">
    <property type="protein sequence ID" value="VFK45333.1"/>
    <property type="molecule type" value="Genomic_DNA"/>
</dbReference>
<sequence>MVYRASFGPSSSARIESFVESNRAPRDTPIEGESEENLRWYSLVHKFGNIMPLRGNWWHHWGLR</sequence>
<evidence type="ECO:0000313" key="2">
    <source>
        <dbReference type="EMBL" id="VFK45333.1"/>
    </source>
</evidence>
<name>A0A450YUY5_9GAMM</name>
<accession>A0A450YUY5</accession>
<evidence type="ECO:0000313" key="1">
    <source>
        <dbReference type="EMBL" id="VFK39894.1"/>
    </source>
</evidence>
<gene>
    <name evidence="2" type="ORF">BECKSD772E_GA0070983_105124</name>
    <name evidence="1" type="ORF">BECKSD772F_GA0070984_104825</name>
</gene>
<protein>
    <submittedName>
        <fullName evidence="2">Uncharacterized protein</fullName>
    </submittedName>
</protein>
<organism evidence="2">
    <name type="scientific">Candidatus Kentrum sp. SD</name>
    <dbReference type="NCBI Taxonomy" id="2126332"/>
    <lineage>
        <taxon>Bacteria</taxon>
        <taxon>Pseudomonadati</taxon>
        <taxon>Pseudomonadota</taxon>
        <taxon>Gammaproteobacteria</taxon>
        <taxon>Candidatus Kentrum</taxon>
    </lineage>
</organism>